<keyword evidence="2" id="KW-1185">Reference proteome</keyword>
<dbReference type="Gene3D" id="3.40.630.30">
    <property type="match status" value="1"/>
</dbReference>
<protein>
    <submittedName>
        <fullName evidence="1">Uncharacterized protein</fullName>
    </submittedName>
</protein>
<proteinExistence type="predicted"/>
<dbReference type="EMBL" id="QUMO01000002">
    <property type="protein sequence ID" value="REF88082.1"/>
    <property type="molecule type" value="Genomic_DNA"/>
</dbReference>
<reference evidence="1 2" key="1">
    <citation type="submission" date="2018-08" db="EMBL/GenBank/DDBJ databases">
        <title>Genomic Encyclopedia of Type Strains, Phase IV (KMG-IV): sequencing the most valuable type-strain genomes for metagenomic binning, comparative biology and taxonomic classification.</title>
        <authorList>
            <person name="Goeker M."/>
        </authorList>
    </citation>
    <scope>NUCLEOTIDE SEQUENCE [LARGE SCALE GENOMIC DNA]</scope>
    <source>
        <strain evidence="1 2">BW863</strain>
    </source>
</reference>
<dbReference type="Proteomes" id="UP000256900">
    <property type="component" value="Unassembled WGS sequence"/>
</dbReference>
<sequence>MTSQFKIRIAPTIREIDARQWDACANPDADSLNQAEAEPQEERFNPFISHAFLAALEESGSVGRGSGWLPAHVLVEDSAGRLLAAAPTYLKSHSMGEYVFDHAWADAYERAGLDYYPKLQVAVPFTPATGRRLLVARGAGDEAQAALILGLRKWREQAQASSIHITFPTKAEWLALGEAGFLLRTGQQFHFVNRGYESFENFLSDLASRKRKMIRRERKDSLADGITIETLTGTDIGEAHWDAFFKFYTDTGARKWGHPYLNRRFFSEIGNRLSPHILLVLAKRGGRYIAGALNLIGRDALYGRYWGAIEEHPFLHFEACYYQAIDYAIAHKLKRVEAGAQGEHKLARGYTAVTTYSAHDIADPRFATAIDDYLTRERLAIDEQIAEYADLGPFKKG</sequence>
<dbReference type="PANTHER" id="PTHR47017">
    <property type="entry name" value="ACYL-COA"/>
    <property type="match status" value="1"/>
</dbReference>
<dbReference type="InterPro" id="IPR016181">
    <property type="entry name" value="Acyl_CoA_acyltransferase"/>
</dbReference>
<name>A0A3D9YZE0_9HYPH</name>
<dbReference type="AlphaFoldDB" id="A0A3D9YZE0"/>
<dbReference type="Pfam" id="PF04339">
    <property type="entry name" value="FemAB_like"/>
    <property type="match status" value="1"/>
</dbReference>
<gene>
    <name evidence="1" type="ORF">DES32_1723</name>
</gene>
<dbReference type="PANTHER" id="PTHR47017:SF1">
    <property type="entry name" value="ACYL-COA"/>
    <property type="match status" value="1"/>
</dbReference>
<evidence type="ECO:0000313" key="2">
    <source>
        <dbReference type="Proteomes" id="UP000256900"/>
    </source>
</evidence>
<evidence type="ECO:0000313" key="1">
    <source>
        <dbReference type="EMBL" id="REF88082.1"/>
    </source>
</evidence>
<accession>A0A3D9YZE0</accession>
<dbReference type="SUPFAM" id="SSF55729">
    <property type="entry name" value="Acyl-CoA N-acyltransferases (Nat)"/>
    <property type="match status" value="1"/>
</dbReference>
<dbReference type="RefSeq" id="WP_115836202.1">
    <property type="nucleotide sequence ID" value="NZ_CP025086.1"/>
</dbReference>
<dbReference type="InterPro" id="IPR007434">
    <property type="entry name" value="FemAB-like"/>
</dbReference>
<comment type="caution">
    <text evidence="1">The sequence shown here is derived from an EMBL/GenBank/DDBJ whole genome shotgun (WGS) entry which is preliminary data.</text>
</comment>
<dbReference type="OrthoDB" id="9776898at2"/>
<organism evidence="1 2">
    <name type="scientific">Methylovirgula ligni</name>
    <dbReference type="NCBI Taxonomy" id="569860"/>
    <lineage>
        <taxon>Bacteria</taxon>
        <taxon>Pseudomonadati</taxon>
        <taxon>Pseudomonadota</taxon>
        <taxon>Alphaproteobacteria</taxon>
        <taxon>Hyphomicrobiales</taxon>
        <taxon>Beijerinckiaceae</taxon>
        <taxon>Methylovirgula</taxon>
    </lineage>
</organism>